<evidence type="ECO:0000313" key="1">
    <source>
        <dbReference type="EMBL" id="SEO48333.1"/>
    </source>
</evidence>
<dbReference type="STRING" id="1333845.SAMN04487895_10840"/>
<dbReference type="Proteomes" id="UP000198809">
    <property type="component" value="Unassembled WGS sequence"/>
</dbReference>
<gene>
    <name evidence="1" type="ORF">SAMN04487895_10840</name>
</gene>
<reference evidence="1 2" key="1">
    <citation type="submission" date="2016-10" db="EMBL/GenBank/DDBJ databases">
        <authorList>
            <person name="de Groot N.N."/>
        </authorList>
    </citation>
    <scope>NUCLEOTIDE SEQUENCE [LARGE SCALE GENOMIC DNA]</scope>
    <source>
        <strain evidence="1 2">CGMCC 1.10238</strain>
    </source>
</reference>
<sequence>MNNSRARGLIGENGFDGTSYFLNNQVKRIERLHRLFLFTNEAAPVKSDITSASSCFSVILLRSTPMPAFKIPIPASLANPVSVIPGWSRRIFTFLACAAESSLSFRKIKAIRIHSPLRHAVLPYHKDNLGVSLQPAGDLGILKESALYVNDLIHTPAIKKIGHFCEEVKLWMSMCGNTTRGSM</sequence>
<name>A0A1H8Q3I4_9BACL</name>
<protein>
    <submittedName>
        <fullName evidence="1">Uncharacterized protein</fullName>
    </submittedName>
</protein>
<dbReference type="AlphaFoldDB" id="A0A1H8Q3I4"/>
<organism evidence="1 2">
    <name type="scientific">Paenibacillus sophorae</name>
    <dbReference type="NCBI Taxonomy" id="1333845"/>
    <lineage>
        <taxon>Bacteria</taxon>
        <taxon>Bacillati</taxon>
        <taxon>Bacillota</taxon>
        <taxon>Bacilli</taxon>
        <taxon>Bacillales</taxon>
        <taxon>Paenibacillaceae</taxon>
        <taxon>Paenibacillus</taxon>
    </lineage>
</organism>
<dbReference type="EMBL" id="FODH01000008">
    <property type="protein sequence ID" value="SEO48333.1"/>
    <property type="molecule type" value="Genomic_DNA"/>
</dbReference>
<evidence type="ECO:0000313" key="2">
    <source>
        <dbReference type="Proteomes" id="UP000198809"/>
    </source>
</evidence>
<accession>A0A1H8Q3I4</accession>
<proteinExistence type="predicted"/>